<dbReference type="Proteomes" id="UP000267096">
    <property type="component" value="Unassembled WGS sequence"/>
</dbReference>
<sequence length="59" mass="6265">MYEPSAFGFTEREMPALPDGKYIGIGASKGAKLIDGPGGPGNMNAALFMDCEQFVYICS</sequence>
<protein>
    <submittedName>
        <fullName evidence="1">Uncharacterized protein</fullName>
    </submittedName>
</protein>
<reference evidence="1 2" key="1">
    <citation type="submission" date="2018-11" db="EMBL/GenBank/DDBJ databases">
        <authorList>
            <consortium name="Pathogen Informatics"/>
        </authorList>
    </citation>
    <scope>NUCLEOTIDE SEQUENCE [LARGE SCALE GENOMIC DNA]</scope>
</reference>
<keyword evidence="2" id="KW-1185">Reference proteome</keyword>
<dbReference type="EMBL" id="UYRR01039447">
    <property type="protein sequence ID" value="VDK76450.1"/>
    <property type="molecule type" value="Genomic_DNA"/>
</dbReference>
<name>A0A3P6TAY1_ANISI</name>
<gene>
    <name evidence="1" type="ORF">ASIM_LOCUS20381</name>
</gene>
<accession>A0A3P6TAY1</accession>
<dbReference type="AlphaFoldDB" id="A0A3P6TAY1"/>
<dbReference type="OrthoDB" id="5867434at2759"/>
<evidence type="ECO:0000313" key="1">
    <source>
        <dbReference type="EMBL" id="VDK76450.1"/>
    </source>
</evidence>
<proteinExistence type="predicted"/>
<organism evidence="1 2">
    <name type="scientific">Anisakis simplex</name>
    <name type="common">Herring worm</name>
    <dbReference type="NCBI Taxonomy" id="6269"/>
    <lineage>
        <taxon>Eukaryota</taxon>
        <taxon>Metazoa</taxon>
        <taxon>Ecdysozoa</taxon>
        <taxon>Nematoda</taxon>
        <taxon>Chromadorea</taxon>
        <taxon>Rhabditida</taxon>
        <taxon>Spirurina</taxon>
        <taxon>Ascaridomorpha</taxon>
        <taxon>Ascaridoidea</taxon>
        <taxon>Anisakidae</taxon>
        <taxon>Anisakis</taxon>
        <taxon>Anisakis simplex complex</taxon>
    </lineage>
</organism>
<evidence type="ECO:0000313" key="2">
    <source>
        <dbReference type="Proteomes" id="UP000267096"/>
    </source>
</evidence>